<proteinExistence type="predicted"/>
<reference evidence="3" key="1">
    <citation type="submission" date="2021-03" db="EMBL/GenBank/DDBJ databases">
        <title>Draft genome sequence of rust myrtle Austropuccinia psidii MF-1, a brazilian biotype.</title>
        <authorList>
            <person name="Quecine M.C."/>
            <person name="Pachon D.M.R."/>
            <person name="Bonatelli M.L."/>
            <person name="Correr F.H."/>
            <person name="Franceschini L.M."/>
            <person name="Leite T.F."/>
            <person name="Margarido G.R.A."/>
            <person name="Almeida C.A."/>
            <person name="Ferrarezi J.A."/>
            <person name="Labate C.A."/>
        </authorList>
    </citation>
    <scope>NUCLEOTIDE SEQUENCE</scope>
    <source>
        <strain evidence="3">MF-1</strain>
    </source>
</reference>
<feature type="region of interest" description="Disordered" evidence="2">
    <location>
        <begin position="166"/>
        <end position="197"/>
    </location>
</feature>
<evidence type="ECO:0000313" key="3">
    <source>
        <dbReference type="EMBL" id="MBW0484355.1"/>
    </source>
</evidence>
<keyword evidence="4" id="KW-1185">Reference proteome</keyword>
<sequence length="208" mass="23864">MGWFISHQELWCFVLLDKLEKRSIDQAKLFKSKETEETENSSSKRMKKIFLGPNKIPFSAIFDAKNGMNVMNQEIALRAELNISPYTSKTTDSPLHLIGQIKALHLTFGIFTAPYRKSQGNDPEKIQLEVEDSQEIAKVKEELKNMKRNLDMAIEDPDKWLALELSGKNEMDGKESKQKKPKMDLKPPEVNSSGFSEDYFNIFQEDTG</sequence>
<feature type="compositionally biased region" description="Basic and acidic residues" evidence="2">
    <location>
        <begin position="166"/>
        <end position="187"/>
    </location>
</feature>
<name>A0A9Q3CJU8_9BASI</name>
<gene>
    <name evidence="3" type="ORF">O181_024070</name>
</gene>
<keyword evidence="1" id="KW-0175">Coiled coil</keyword>
<evidence type="ECO:0000256" key="1">
    <source>
        <dbReference type="SAM" id="Coils"/>
    </source>
</evidence>
<comment type="caution">
    <text evidence="3">The sequence shown here is derived from an EMBL/GenBank/DDBJ whole genome shotgun (WGS) entry which is preliminary data.</text>
</comment>
<dbReference type="AlphaFoldDB" id="A0A9Q3CJU8"/>
<dbReference type="Proteomes" id="UP000765509">
    <property type="component" value="Unassembled WGS sequence"/>
</dbReference>
<protein>
    <submittedName>
        <fullName evidence="3">Uncharacterized protein</fullName>
    </submittedName>
</protein>
<organism evidence="3 4">
    <name type="scientific">Austropuccinia psidii MF-1</name>
    <dbReference type="NCBI Taxonomy" id="1389203"/>
    <lineage>
        <taxon>Eukaryota</taxon>
        <taxon>Fungi</taxon>
        <taxon>Dikarya</taxon>
        <taxon>Basidiomycota</taxon>
        <taxon>Pucciniomycotina</taxon>
        <taxon>Pucciniomycetes</taxon>
        <taxon>Pucciniales</taxon>
        <taxon>Sphaerophragmiaceae</taxon>
        <taxon>Austropuccinia</taxon>
    </lineage>
</organism>
<feature type="coiled-coil region" evidence="1">
    <location>
        <begin position="129"/>
        <end position="156"/>
    </location>
</feature>
<accession>A0A9Q3CJU8</accession>
<evidence type="ECO:0000313" key="4">
    <source>
        <dbReference type="Proteomes" id="UP000765509"/>
    </source>
</evidence>
<dbReference type="EMBL" id="AVOT02007644">
    <property type="protein sequence ID" value="MBW0484355.1"/>
    <property type="molecule type" value="Genomic_DNA"/>
</dbReference>
<evidence type="ECO:0000256" key="2">
    <source>
        <dbReference type="SAM" id="MobiDB-lite"/>
    </source>
</evidence>